<gene>
    <name evidence="1" type="ORF">BDY19DRAFT_914954</name>
</gene>
<proteinExistence type="predicted"/>
<name>A0ACB8UMR6_9APHY</name>
<accession>A0ACB8UMR6</accession>
<evidence type="ECO:0000313" key="2">
    <source>
        <dbReference type="Proteomes" id="UP001055072"/>
    </source>
</evidence>
<keyword evidence="2" id="KW-1185">Reference proteome</keyword>
<sequence>MPSAIDHYESFLVHNVSTISTVESTLRSITWILPGRFKDAELASEALSALLNVTSLYHDTLLARIVKTDPKYKPVLPASSHTRYTRGWSEHSNAYKWASRFLEVVKYVELLVEMGLRRSVSDRARWRGVVFLEAIKATLRLLILRITRRPVLSTPVPERDFDPATLPPGSGNSSPTLAPSSPPSSIPSTPEHLKNNHVPLPTHPLIVQPPPPTNEAPIEGFLLSRALSPSFTKLSTSLLRGPSSPTEWMSEVLYILRPLIYVIMLSRDRRTNKPLMTALAVEFVSRYLRRIPSSSAVLERSEYAKRDRDIIWYLLRDSIWKTWTRPKVEGFADRTAHTPLLGILSGFIKDWIPLIDEYHYYTAP</sequence>
<organism evidence="1 2">
    <name type="scientific">Irpex rosettiformis</name>
    <dbReference type="NCBI Taxonomy" id="378272"/>
    <lineage>
        <taxon>Eukaryota</taxon>
        <taxon>Fungi</taxon>
        <taxon>Dikarya</taxon>
        <taxon>Basidiomycota</taxon>
        <taxon>Agaricomycotina</taxon>
        <taxon>Agaricomycetes</taxon>
        <taxon>Polyporales</taxon>
        <taxon>Irpicaceae</taxon>
        <taxon>Irpex</taxon>
    </lineage>
</organism>
<comment type="caution">
    <text evidence="1">The sequence shown here is derived from an EMBL/GenBank/DDBJ whole genome shotgun (WGS) entry which is preliminary data.</text>
</comment>
<dbReference type="Proteomes" id="UP001055072">
    <property type="component" value="Unassembled WGS sequence"/>
</dbReference>
<dbReference type="EMBL" id="MU274900">
    <property type="protein sequence ID" value="KAI0094855.1"/>
    <property type="molecule type" value="Genomic_DNA"/>
</dbReference>
<evidence type="ECO:0000313" key="1">
    <source>
        <dbReference type="EMBL" id="KAI0094855.1"/>
    </source>
</evidence>
<reference evidence="1" key="1">
    <citation type="journal article" date="2021" name="Environ. Microbiol.">
        <title>Gene family expansions and transcriptome signatures uncover fungal adaptations to wood decay.</title>
        <authorList>
            <person name="Hage H."/>
            <person name="Miyauchi S."/>
            <person name="Viragh M."/>
            <person name="Drula E."/>
            <person name="Min B."/>
            <person name="Chaduli D."/>
            <person name="Navarro D."/>
            <person name="Favel A."/>
            <person name="Norest M."/>
            <person name="Lesage-Meessen L."/>
            <person name="Balint B."/>
            <person name="Merenyi Z."/>
            <person name="de Eugenio L."/>
            <person name="Morin E."/>
            <person name="Martinez A.T."/>
            <person name="Baldrian P."/>
            <person name="Stursova M."/>
            <person name="Martinez M.J."/>
            <person name="Novotny C."/>
            <person name="Magnuson J.K."/>
            <person name="Spatafora J.W."/>
            <person name="Maurice S."/>
            <person name="Pangilinan J."/>
            <person name="Andreopoulos W."/>
            <person name="LaButti K."/>
            <person name="Hundley H."/>
            <person name="Na H."/>
            <person name="Kuo A."/>
            <person name="Barry K."/>
            <person name="Lipzen A."/>
            <person name="Henrissat B."/>
            <person name="Riley R."/>
            <person name="Ahrendt S."/>
            <person name="Nagy L.G."/>
            <person name="Grigoriev I.V."/>
            <person name="Martin F."/>
            <person name="Rosso M.N."/>
        </authorList>
    </citation>
    <scope>NUCLEOTIDE SEQUENCE</scope>
    <source>
        <strain evidence="1">CBS 384.51</strain>
    </source>
</reference>
<protein>
    <submittedName>
        <fullName evidence="1">Peroxisome membrane protein</fullName>
    </submittedName>
</protein>